<dbReference type="RefSeq" id="WP_114607036.1">
    <property type="nucleotide sequence ID" value="NZ_JABVZQ010000004.1"/>
</dbReference>
<evidence type="ECO:0008006" key="4">
    <source>
        <dbReference type="Google" id="ProtNLM"/>
    </source>
</evidence>
<comment type="caution">
    <text evidence="2">The sequence shown here is derived from an EMBL/GenBank/DDBJ whole genome shotgun (WGS) entry which is preliminary data.</text>
</comment>
<evidence type="ECO:0000313" key="2">
    <source>
        <dbReference type="EMBL" id="MBF0635882.1"/>
    </source>
</evidence>
<dbReference type="InterPro" id="IPR019269">
    <property type="entry name" value="BLOC1_su2"/>
</dbReference>
<evidence type="ECO:0000256" key="1">
    <source>
        <dbReference type="SAM" id="Coils"/>
    </source>
</evidence>
<accession>A0ABR9XPR7</accession>
<protein>
    <recommendedName>
        <fullName evidence="4">DUF4349 domain-containing protein</fullName>
    </recommendedName>
</protein>
<organism evidence="2 3">
    <name type="scientific">Prosthecochloris ethylica</name>
    <dbReference type="NCBI Taxonomy" id="2743976"/>
    <lineage>
        <taxon>Bacteria</taxon>
        <taxon>Pseudomonadati</taxon>
        <taxon>Chlorobiota</taxon>
        <taxon>Chlorobiia</taxon>
        <taxon>Chlorobiales</taxon>
        <taxon>Chlorobiaceae</taxon>
        <taxon>Prosthecochloris</taxon>
    </lineage>
</organism>
<evidence type="ECO:0000313" key="3">
    <source>
        <dbReference type="Proteomes" id="UP000619838"/>
    </source>
</evidence>
<sequence length="285" mass="32431">MGALAVRKRAFRVVAVPLMVLALLCGGCTPSSDDVRQSREHVDSVMAILTRVQENLGRIQQKEAVVERLSSDIERRAGAERPEDIGQDISASIRFIDSTLEASRNLVAQLEKENRESRFRLESVDQLTAELRSTIERKDQEIRRLKGEVQMLDEQVADLLETVDVLDEFILEQEGKLSYAYYISGSYDELVRKGVLVRSGNPLSGIFSQEYRLADDFDVSLFQRIDIMETRDLFFEEPPRQLRIVTPHTAGSYEMVGGDRSSLLLINDESEFWKKSRCLVIVVEN</sequence>
<dbReference type="EMBL" id="JADGII010000002">
    <property type="protein sequence ID" value="MBF0635882.1"/>
    <property type="molecule type" value="Genomic_DNA"/>
</dbReference>
<dbReference type="Proteomes" id="UP000619838">
    <property type="component" value="Unassembled WGS sequence"/>
</dbReference>
<name>A0ABR9XPR7_9CHLB</name>
<dbReference type="Pfam" id="PF10046">
    <property type="entry name" value="BLOC1_2"/>
    <property type="match status" value="1"/>
</dbReference>
<gene>
    <name evidence="2" type="ORF">INT08_01615</name>
</gene>
<keyword evidence="1" id="KW-0175">Coiled coil</keyword>
<reference evidence="2 3" key="1">
    <citation type="journal article" date="2020" name="Microorganisms">
        <title>Simultaneous Genome Sequencing of Prosthecochloris ethylica and Desulfuromonas acetoxidans within a Syntrophic Mixture Reveals Unique Pili and Protein Interactions.</title>
        <authorList>
            <person name="Kyndt J.A."/>
            <person name="Van Beeumen J.J."/>
            <person name="Meyer T.E."/>
        </authorList>
    </citation>
    <scope>NUCLEOTIDE SEQUENCE [LARGE SCALE GENOMIC DNA]</scope>
    <source>
        <strain evidence="2 3">N3</strain>
    </source>
</reference>
<proteinExistence type="predicted"/>
<feature type="coiled-coil region" evidence="1">
    <location>
        <begin position="93"/>
        <end position="162"/>
    </location>
</feature>
<keyword evidence="3" id="KW-1185">Reference proteome</keyword>